<dbReference type="KEGG" id="hazt:108669883"/>
<reference evidence="3" key="1">
    <citation type="submission" date="2025-08" db="UniProtKB">
        <authorList>
            <consortium name="RefSeq"/>
        </authorList>
    </citation>
    <scope>IDENTIFICATION</scope>
</reference>
<accession>A0A8B7NGP7</accession>
<feature type="compositionally biased region" description="Acidic residues" evidence="1">
    <location>
        <begin position="227"/>
        <end position="236"/>
    </location>
</feature>
<feature type="region of interest" description="Disordered" evidence="1">
    <location>
        <begin position="194"/>
        <end position="236"/>
    </location>
</feature>
<keyword evidence="2" id="KW-1185">Reference proteome</keyword>
<gene>
    <name evidence="3" type="primary">LOC108669883</name>
</gene>
<organism evidence="2 3">
    <name type="scientific">Hyalella azteca</name>
    <name type="common">Amphipod</name>
    <dbReference type="NCBI Taxonomy" id="294128"/>
    <lineage>
        <taxon>Eukaryota</taxon>
        <taxon>Metazoa</taxon>
        <taxon>Ecdysozoa</taxon>
        <taxon>Arthropoda</taxon>
        <taxon>Crustacea</taxon>
        <taxon>Multicrustacea</taxon>
        <taxon>Malacostraca</taxon>
        <taxon>Eumalacostraca</taxon>
        <taxon>Peracarida</taxon>
        <taxon>Amphipoda</taxon>
        <taxon>Senticaudata</taxon>
        <taxon>Talitrida</taxon>
        <taxon>Talitroidea</taxon>
        <taxon>Hyalellidae</taxon>
        <taxon>Hyalella</taxon>
    </lineage>
</organism>
<protein>
    <submittedName>
        <fullName evidence="3">Uncharacterized protein LOC108669883</fullName>
    </submittedName>
</protein>
<evidence type="ECO:0000256" key="1">
    <source>
        <dbReference type="SAM" id="MobiDB-lite"/>
    </source>
</evidence>
<dbReference type="OrthoDB" id="6376221at2759"/>
<feature type="non-terminal residue" evidence="3">
    <location>
        <position position="236"/>
    </location>
</feature>
<name>A0A8B7NGP7_HYAAZ</name>
<dbReference type="AlphaFoldDB" id="A0A8B7NGP7"/>
<proteinExistence type="predicted"/>
<evidence type="ECO:0000313" key="3">
    <source>
        <dbReference type="RefSeq" id="XP_018012802.2"/>
    </source>
</evidence>
<sequence>MVVPWSDYVEVHGVLGEMLRMVAPWSDYEEVRGFLGEMRVMVAPWGDYEVHGVLGERPQPSHGGRRLVRMAEIPTMDSVSSGDPLGATNVGHNYPHGVAVTTFTPAIPTISITPHSPVVNKPFAVLEENIRQLQTLQDNIQRMRDAGLTVKNGRSLCRLSSSCPSLNVEGEEESTNPPCYFPWSEEFLLDARKGPADASRRRSWSGLSDTEKKRARQRSVSLSSFDSDGEEPFYDA</sequence>
<dbReference type="GeneID" id="108669883"/>
<dbReference type="RefSeq" id="XP_018012802.2">
    <property type="nucleotide sequence ID" value="XM_018157313.2"/>
</dbReference>
<dbReference type="Proteomes" id="UP000694843">
    <property type="component" value="Unplaced"/>
</dbReference>
<evidence type="ECO:0000313" key="2">
    <source>
        <dbReference type="Proteomes" id="UP000694843"/>
    </source>
</evidence>